<evidence type="ECO:0000313" key="3">
    <source>
        <dbReference type="Proteomes" id="UP001500063"/>
    </source>
</evidence>
<feature type="compositionally biased region" description="Polar residues" evidence="1">
    <location>
        <begin position="329"/>
        <end position="342"/>
    </location>
</feature>
<feature type="region of interest" description="Disordered" evidence="1">
    <location>
        <begin position="44"/>
        <end position="65"/>
    </location>
</feature>
<sequence>MRDVFLPRVLARIRGPLAVGACGVVAAGMICGGQAQAVQPSRADVRAGAQADPEDAPLIDSGSAAGRKFRSSGRLVGGGGTTCTATLVHALGKPDPGAKAIVLSNGHCVSDTMKTNEVVVDQPAGPDWSFTPAYFHDNAAEHRTFPVERVAYATMKGIDVSVLQLSVTYGELARLDVTPRTLATARPAPGTPLQAAHAPTDGVDPDRRYLRLSACKVTASSVALHEYTWLWRDFTRTDCLGISGGSSGGPVTTASGEQIVGMLNTVSTPGYLGCGLGRPCEGSASGLVVPKDNTVYATPVDAVASCLDGTGLRLDRSGCRLDRGEQVDVASSGQHTQSNTPQGPARWDARVTPRKDAHHAYAAFKTGPFGAVDCTDPRGYTRPRPLPATGLAYTELLPKHDNLYVLCAVGGPDARLGGGEWAKSLAHPSYAYARVDNTPPTVAPQVDIQQFGTGADSSYWVRPVYMPWEITSYKVKYGPKGGTDCSDPEGYRPYLGVPASLKGSEGPWAYCAIGYDNADNPTPPSVFTVG</sequence>
<comment type="caution">
    <text evidence="2">The sequence shown here is derived from an EMBL/GenBank/DDBJ whole genome shotgun (WGS) entry which is preliminary data.</text>
</comment>
<keyword evidence="3" id="KW-1185">Reference proteome</keyword>
<dbReference type="Pfam" id="PF13365">
    <property type="entry name" value="Trypsin_2"/>
    <property type="match status" value="1"/>
</dbReference>
<organism evidence="2 3">
    <name type="scientific">Streptomyces blastmyceticus</name>
    <dbReference type="NCBI Taxonomy" id="68180"/>
    <lineage>
        <taxon>Bacteria</taxon>
        <taxon>Bacillati</taxon>
        <taxon>Actinomycetota</taxon>
        <taxon>Actinomycetes</taxon>
        <taxon>Kitasatosporales</taxon>
        <taxon>Streptomycetaceae</taxon>
        <taxon>Streptomyces</taxon>
    </lineage>
</organism>
<evidence type="ECO:0000256" key="1">
    <source>
        <dbReference type="SAM" id="MobiDB-lite"/>
    </source>
</evidence>
<dbReference type="RefSeq" id="WP_344117985.1">
    <property type="nucleotide sequence ID" value="NZ_BAAABW010000015.1"/>
</dbReference>
<name>A0ABN0WWK9_9ACTN</name>
<dbReference type="EMBL" id="BAAABW010000015">
    <property type="protein sequence ID" value="GAA0348517.1"/>
    <property type="molecule type" value="Genomic_DNA"/>
</dbReference>
<dbReference type="SUPFAM" id="SSF50494">
    <property type="entry name" value="Trypsin-like serine proteases"/>
    <property type="match status" value="1"/>
</dbReference>
<feature type="region of interest" description="Disordered" evidence="1">
    <location>
        <begin position="327"/>
        <end position="347"/>
    </location>
</feature>
<dbReference type="Proteomes" id="UP001500063">
    <property type="component" value="Unassembled WGS sequence"/>
</dbReference>
<protein>
    <submittedName>
        <fullName evidence="2">Trypsin-like peptidase domain-containing protein</fullName>
    </submittedName>
</protein>
<gene>
    <name evidence="2" type="ORF">GCM10010319_26440</name>
</gene>
<proteinExistence type="predicted"/>
<evidence type="ECO:0000313" key="2">
    <source>
        <dbReference type="EMBL" id="GAA0348517.1"/>
    </source>
</evidence>
<accession>A0ABN0WWK9</accession>
<dbReference type="InterPro" id="IPR009003">
    <property type="entry name" value="Peptidase_S1_PA"/>
</dbReference>
<reference evidence="2 3" key="1">
    <citation type="journal article" date="2019" name="Int. J. Syst. Evol. Microbiol.">
        <title>The Global Catalogue of Microorganisms (GCM) 10K type strain sequencing project: providing services to taxonomists for standard genome sequencing and annotation.</title>
        <authorList>
            <consortium name="The Broad Institute Genomics Platform"/>
            <consortium name="The Broad Institute Genome Sequencing Center for Infectious Disease"/>
            <person name="Wu L."/>
            <person name="Ma J."/>
        </authorList>
    </citation>
    <scope>NUCLEOTIDE SEQUENCE [LARGE SCALE GENOMIC DNA]</scope>
    <source>
        <strain evidence="2 3">JCM 4565</strain>
    </source>
</reference>